<evidence type="ECO:0000313" key="7">
    <source>
        <dbReference type="EMBL" id="NBG65513.1"/>
    </source>
</evidence>
<dbReference type="InterPro" id="IPR010286">
    <property type="entry name" value="METTL16/RlmF"/>
</dbReference>
<comment type="function">
    <text evidence="6">Specifically methylates the adenine in position 1618 of 23S rRNA.</text>
</comment>
<comment type="similarity">
    <text evidence="6">Belongs to the methyltransferase superfamily. METTL16/RlmF family.</text>
</comment>
<dbReference type="CDD" id="cd02440">
    <property type="entry name" value="AdoMet_MTases"/>
    <property type="match status" value="1"/>
</dbReference>
<dbReference type="Proteomes" id="UP000470771">
    <property type="component" value="Unassembled WGS sequence"/>
</dbReference>
<keyword evidence="8" id="KW-1185">Reference proteome</keyword>
<name>A0A6N9NHY7_9FLAO</name>
<dbReference type="PIRSF" id="PIRSF029038">
    <property type="entry name" value="Mtase_YbiN_prd"/>
    <property type="match status" value="1"/>
</dbReference>
<organism evidence="7 8">
    <name type="scientific">Acidiluteibacter ferrifornacis</name>
    <dbReference type="NCBI Taxonomy" id="2692424"/>
    <lineage>
        <taxon>Bacteria</taxon>
        <taxon>Pseudomonadati</taxon>
        <taxon>Bacteroidota</taxon>
        <taxon>Flavobacteriia</taxon>
        <taxon>Flavobacteriales</taxon>
        <taxon>Cryomorphaceae</taxon>
        <taxon>Acidiluteibacter</taxon>
    </lineage>
</organism>
<protein>
    <recommendedName>
        <fullName evidence="6">Ribosomal RNA large subunit methyltransferase F</fullName>
        <ecNumber evidence="6">2.1.1.181</ecNumber>
    </recommendedName>
    <alternativeName>
        <fullName evidence="6">23S rRNA mA1618 methyltransferase</fullName>
    </alternativeName>
    <alternativeName>
        <fullName evidence="6">rRNA adenine N-6-methyltransferase</fullName>
    </alternativeName>
</protein>
<evidence type="ECO:0000256" key="3">
    <source>
        <dbReference type="ARBA" id="ARBA00022603"/>
    </source>
</evidence>
<keyword evidence="2 6" id="KW-0698">rRNA processing</keyword>
<evidence type="ECO:0000256" key="4">
    <source>
        <dbReference type="ARBA" id="ARBA00022679"/>
    </source>
</evidence>
<dbReference type="PANTHER" id="PTHR13393">
    <property type="entry name" value="SAM-DEPENDENT METHYLTRANSFERASE"/>
    <property type="match status" value="1"/>
</dbReference>
<dbReference type="PANTHER" id="PTHR13393:SF0">
    <property type="entry name" value="RNA N6-ADENOSINE-METHYLTRANSFERASE METTL16"/>
    <property type="match status" value="1"/>
</dbReference>
<proteinExistence type="inferred from homology"/>
<dbReference type="InterPro" id="IPR029063">
    <property type="entry name" value="SAM-dependent_MTases_sf"/>
</dbReference>
<accession>A0A6N9NHY7</accession>
<dbReference type="Gene3D" id="3.40.50.150">
    <property type="entry name" value="Vaccinia Virus protein VP39"/>
    <property type="match status" value="1"/>
</dbReference>
<gene>
    <name evidence="6 7" type="primary">rlmF</name>
    <name evidence="7" type="ORF">GQN54_05260</name>
</gene>
<keyword evidence="1 6" id="KW-0963">Cytoplasm</keyword>
<comment type="catalytic activity">
    <reaction evidence="6">
        <text>adenosine(1618) in 23S rRNA + S-adenosyl-L-methionine = N(6)-methyladenosine(1618) in 23S rRNA + S-adenosyl-L-homocysteine + H(+)</text>
        <dbReference type="Rhea" id="RHEA:16497"/>
        <dbReference type="Rhea" id="RHEA-COMP:10229"/>
        <dbReference type="Rhea" id="RHEA-COMP:10231"/>
        <dbReference type="ChEBI" id="CHEBI:15378"/>
        <dbReference type="ChEBI" id="CHEBI:57856"/>
        <dbReference type="ChEBI" id="CHEBI:59789"/>
        <dbReference type="ChEBI" id="CHEBI:74411"/>
        <dbReference type="ChEBI" id="CHEBI:74449"/>
        <dbReference type="EC" id="2.1.1.181"/>
    </reaction>
</comment>
<evidence type="ECO:0000256" key="1">
    <source>
        <dbReference type="ARBA" id="ARBA00022490"/>
    </source>
</evidence>
<dbReference type="GO" id="GO:0052907">
    <property type="term" value="F:23S rRNA (adenine(1618)-N(6))-methyltransferase activity"/>
    <property type="evidence" value="ECO:0007669"/>
    <property type="project" value="UniProtKB-EC"/>
</dbReference>
<dbReference type="SUPFAM" id="SSF53335">
    <property type="entry name" value="S-adenosyl-L-methionine-dependent methyltransferases"/>
    <property type="match status" value="1"/>
</dbReference>
<dbReference type="InterPro" id="IPR016909">
    <property type="entry name" value="rRNA_lsu_MeTfrase_F"/>
</dbReference>
<keyword evidence="3 6" id="KW-0489">Methyltransferase</keyword>
<comment type="caution">
    <text evidence="7">The sequence shown here is derived from an EMBL/GenBank/DDBJ whole genome shotgun (WGS) entry which is preliminary data.</text>
</comment>
<evidence type="ECO:0000313" key="8">
    <source>
        <dbReference type="Proteomes" id="UP000470771"/>
    </source>
</evidence>
<dbReference type="GO" id="GO:0005737">
    <property type="term" value="C:cytoplasm"/>
    <property type="evidence" value="ECO:0007669"/>
    <property type="project" value="UniProtKB-SubCell"/>
</dbReference>
<keyword evidence="4 6" id="KW-0808">Transferase</keyword>
<dbReference type="EMBL" id="WWNE01000005">
    <property type="protein sequence ID" value="NBG65513.1"/>
    <property type="molecule type" value="Genomic_DNA"/>
</dbReference>
<keyword evidence="5 6" id="KW-0949">S-adenosyl-L-methionine</keyword>
<dbReference type="Pfam" id="PF05971">
    <property type="entry name" value="Methyltransf_10"/>
    <property type="match status" value="1"/>
</dbReference>
<evidence type="ECO:0000256" key="5">
    <source>
        <dbReference type="ARBA" id="ARBA00022691"/>
    </source>
</evidence>
<dbReference type="AlphaFoldDB" id="A0A6N9NHY7"/>
<sequence>MASNFNQIIKSNLHPRNKNREQYDLEALIKAFPELKKSISPNKYGVDSIDFSNPKAVKLLNKALLHHYYKIQNWEFSDDNLCPPIPGRADYIHYLADLLKNSPQTNINKNQQIIGVDIGTGASCIYPIIGVVEYDWQFIATDIDSNSISSAQRIIDANPILKDKIECRIQSKSNHIFEGILNQEESIDFTMCNPPFHASIAEAKKGTLRKVKNLSGKKVKSPILNFSGNLNELVFKGGEFQFIANMINESQLFFKNVTWFTTLVSKESNLKGIYKLLKQSKAKHIKTINMGTRNKTSRIIAWSYKK</sequence>
<dbReference type="RefSeq" id="WP_160632466.1">
    <property type="nucleotide sequence ID" value="NZ_WWNE01000005.1"/>
</dbReference>
<dbReference type="HAMAP" id="MF_01848">
    <property type="entry name" value="23SrRNA_methyltr_F"/>
    <property type="match status" value="1"/>
</dbReference>
<dbReference type="GO" id="GO:0070475">
    <property type="term" value="P:rRNA base methylation"/>
    <property type="evidence" value="ECO:0007669"/>
    <property type="project" value="TreeGrafter"/>
</dbReference>
<reference evidence="7 8" key="1">
    <citation type="submission" date="2019-12" db="EMBL/GenBank/DDBJ databases">
        <authorList>
            <person name="Zhao J."/>
        </authorList>
    </citation>
    <scope>NUCLEOTIDE SEQUENCE [LARGE SCALE GENOMIC DNA]</scope>
    <source>
        <strain evidence="7 8">S-15</strain>
    </source>
</reference>
<comment type="subcellular location">
    <subcellularLocation>
        <location evidence="6">Cytoplasm</location>
    </subcellularLocation>
</comment>
<dbReference type="EC" id="2.1.1.181" evidence="6"/>
<evidence type="ECO:0000256" key="2">
    <source>
        <dbReference type="ARBA" id="ARBA00022552"/>
    </source>
</evidence>
<evidence type="ECO:0000256" key="6">
    <source>
        <dbReference type="HAMAP-Rule" id="MF_01848"/>
    </source>
</evidence>
<dbReference type="NCBIfam" id="NF008725">
    <property type="entry name" value="PRK11727.1"/>
    <property type="match status" value="1"/>
</dbReference>